<evidence type="ECO:0000313" key="6">
    <source>
        <dbReference type="Proteomes" id="UP001168821"/>
    </source>
</evidence>
<dbReference type="InterPro" id="IPR002104">
    <property type="entry name" value="Integrase_catalytic"/>
</dbReference>
<accession>A0AA38IVA1</accession>
<dbReference type="InterPro" id="IPR013762">
    <property type="entry name" value="Integrase-like_cat_sf"/>
</dbReference>
<sequence>MEPPAHIKQAAQDAVNSLLPLKSSQKYWREYEIFQRWCEDNLVQECSEVVLLAYFKEKAKCLKHSTLWSVFSMLKATLNIETYTKLISFLKRQKEGHVAKKSIEIENITKFLNEAPTEKYLMMKATVIIAMSAACRSGELVKMQLEDVQDKGDAIIIKIPDTKTKISRTSCTTEQSWIETIRKYMLLRPEGPARFFLKYSRGICFRQPVGIHSFGKMPSQIATFLNLENPKGHTGHCSRRSSATALAGHGGDSVTLKRHGGWKSSTVAGSYIEDTLTSKIANANQLAGHHPQASTSSAVFQEIPVTFADQESLEILRESEPSSVFSSTHNIAATNRTPAKNTANWLAYHAEAKTRSETRKGLMEAQLALSAIVHRSSKITRTPRSSSPQSSNTTTLLKCHSL</sequence>
<protein>
    <recommendedName>
        <fullName evidence="4">Tyr recombinase domain-containing protein</fullName>
    </recommendedName>
</protein>
<reference evidence="5" key="1">
    <citation type="journal article" date="2023" name="G3 (Bethesda)">
        <title>Whole genome assemblies of Zophobas morio and Tenebrio molitor.</title>
        <authorList>
            <person name="Kaur S."/>
            <person name="Stinson S.A."/>
            <person name="diCenzo G.C."/>
        </authorList>
    </citation>
    <scope>NUCLEOTIDE SEQUENCE</scope>
    <source>
        <strain evidence="5">QUZm001</strain>
    </source>
</reference>
<gene>
    <name evidence="5" type="ORF">Zmor_006638</name>
</gene>
<dbReference type="Pfam" id="PF00589">
    <property type="entry name" value="Phage_integrase"/>
    <property type="match status" value="1"/>
</dbReference>
<feature type="compositionally biased region" description="Low complexity" evidence="3">
    <location>
        <begin position="380"/>
        <end position="395"/>
    </location>
</feature>
<dbReference type="Proteomes" id="UP001168821">
    <property type="component" value="Unassembled WGS sequence"/>
</dbReference>
<dbReference type="GO" id="GO:0003677">
    <property type="term" value="F:DNA binding"/>
    <property type="evidence" value="ECO:0007669"/>
    <property type="project" value="UniProtKB-KW"/>
</dbReference>
<dbReference type="GO" id="GO:0006310">
    <property type="term" value="P:DNA recombination"/>
    <property type="evidence" value="ECO:0007669"/>
    <property type="project" value="UniProtKB-KW"/>
</dbReference>
<keyword evidence="1" id="KW-0238">DNA-binding</keyword>
<keyword evidence="6" id="KW-1185">Reference proteome</keyword>
<feature type="domain" description="Tyr recombinase" evidence="4">
    <location>
        <begin position="98"/>
        <end position="287"/>
    </location>
</feature>
<dbReference type="CDD" id="cd00397">
    <property type="entry name" value="DNA_BRE_C"/>
    <property type="match status" value="1"/>
</dbReference>
<evidence type="ECO:0000313" key="5">
    <source>
        <dbReference type="EMBL" id="KAJ3662283.1"/>
    </source>
</evidence>
<proteinExistence type="predicted"/>
<dbReference type="PROSITE" id="PS51898">
    <property type="entry name" value="TYR_RECOMBINASE"/>
    <property type="match status" value="1"/>
</dbReference>
<evidence type="ECO:0000259" key="4">
    <source>
        <dbReference type="PROSITE" id="PS51898"/>
    </source>
</evidence>
<dbReference type="SUPFAM" id="SSF56349">
    <property type="entry name" value="DNA breaking-rejoining enzymes"/>
    <property type="match status" value="1"/>
</dbReference>
<dbReference type="GO" id="GO:0015074">
    <property type="term" value="P:DNA integration"/>
    <property type="evidence" value="ECO:0007669"/>
    <property type="project" value="InterPro"/>
</dbReference>
<dbReference type="InterPro" id="IPR050090">
    <property type="entry name" value="Tyrosine_recombinase_XerCD"/>
</dbReference>
<dbReference type="EMBL" id="JALNTZ010000002">
    <property type="protein sequence ID" value="KAJ3662283.1"/>
    <property type="molecule type" value="Genomic_DNA"/>
</dbReference>
<evidence type="ECO:0000256" key="3">
    <source>
        <dbReference type="SAM" id="MobiDB-lite"/>
    </source>
</evidence>
<dbReference type="PANTHER" id="PTHR30349:SF41">
    <property type="entry name" value="INTEGRASE_RECOMBINASE PROTEIN MJ0367-RELATED"/>
    <property type="match status" value="1"/>
</dbReference>
<keyword evidence="2" id="KW-0233">DNA recombination</keyword>
<name>A0AA38IVA1_9CUCU</name>
<comment type="caution">
    <text evidence="5">The sequence shown here is derived from an EMBL/GenBank/DDBJ whole genome shotgun (WGS) entry which is preliminary data.</text>
</comment>
<dbReference type="Gene3D" id="1.10.443.10">
    <property type="entry name" value="Intergrase catalytic core"/>
    <property type="match status" value="1"/>
</dbReference>
<feature type="region of interest" description="Disordered" evidence="3">
    <location>
        <begin position="376"/>
        <end position="402"/>
    </location>
</feature>
<organism evidence="5 6">
    <name type="scientific">Zophobas morio</name>
    <dbReference type="NCBI Taxonomy" id="2755281"/>
    <lineage>
        <taxon>Eukaryota</taxon>
        <taxon>Metazoa</taxon>
        <taxon>Ecdysozoa</taxon>
        <taxon>Arthropoda</taxon>
        <taxon>Hexapoda</taxon>
        <taxon>Insecta</taxon>
        <taxon>Pterygota</taxon>
        <taxon>Neoptera</taxon>
        <taxon>Endopterygota</taxon>
        <taxon>Coleoptera</taxon>
        <taxon>Polyphaga</taxon>
        <taxon>Cucujiformia</taxon>
        <taxon>Tenebrionidae</taxon>
        <taxon>Zophobas</taxon>
    </lineage>
</organism>
<dbReference type="PANTHER" id="PTHR30349">
    <property type="entry name" value="PHAGE INTEGRASE-RELATED"/>
    <property type="match status" value="1"/>
</dbReference>
<dbReference type="InterPro" id="IPR011010">
    <property type="entry name" value="DNA_brk_join_enz"/>
</dbReference>
<evidence type="ECO:0000256" key="2">
    <source>
        <dbReference type="ARBA" id="ARBA00023172"/>
    </source>
</evidence>
<dbReference type="AlphaFoldDB" id="A0AA38IVA1"/>
<evidence type="ECO:0000256" key="1">
    <source>
        <dbReference type="ARBA" id="ARBA00023125"/>
    </source>
</evidence>